<keyword evidence="14" id="KW-1185">Reference proteome</keyword>
<comment type="subcellular location">
    <subcellularLocation>
        <location evidence="2">Membrane</location>
    </subcellularLocation>
</comment>
<dbReference type="InterPro" id="IPR036396">
    <property type="entry name" value="Cyt_P450_sf"/>
</dbReference>
<dbReference type="FunFam" id="1.10.630.10:FF:000011">
    <property type="entry name" value="Cytochrome P450 83B1"/>
    <property type="match status" value="1"/>
</dbReference>
<evidence type="ECO:0000256" key="9">
    <source>
        <dbReference type="ARBA" id="ARBA00023136"/>
    </source>
</evidence>
<dbReference type="Pfam" id="PF00067">
    <property type="entry name" value="p450"/>
    <property type="match status" value="1"/>
</dbReference>
<protein>
    <recommendedName>
        <fullName evidence="15">Cytochrome P450</fullName>
    </recommendedName>
</protein>
<evidence type="ECO:0000256" key="12">
    <source>
        <dbReference type="SAM" id="Phobius"/>
    </source>
</evidence>
<evidence type="ECO:0000256" key="10">
    <source>
        <dbReference type="PIRSR" id="PIRSR602401-1"/>
    </source>
</evidence>
<dbReference type="GO" id="GO:0033075">
    <property type="term" value="P:isoquinoline alkaloid biosynthetic process"/>
    <property type="evidence" value="ECO:0007669"/>
    <property type="project" value="UniProtKB-ARBA"/>
</dbReference>
<evidence type="ECO:0000256" key="6">
    <source>
        <dbReference type="ARBA" id="ARBA00023002"/>
    </source>
</evidence>
<comment type="similarity">
    <text evidence="3 11">Belongs to the cytochrome P450 family.</text>
</comment>
<evidence type="ECO:0000256" key="8">
    <source>
        <dbReference type="ARBA" id="ARBA00023033"/>
    </source>
</evidence>
<keyword evidence="6 11" id="KW-0560">Oxidoreductase</keyword>
<sequence>MNSSFFVVFYYLFLIGVACWFHSSVVTISCLALSIITEISRNTKRSQNSTSYRLPPGPNGLPTLGNLHMLGSLPHQNLHKLSLKYGPIMSIKLGRVPLIVFSSPEMAELVLKTHDISFASRPKRQGMGFTPYGAYWRYVRKICSVHQLNNTKIVSFHSIREKESSILVESIRLLSMSGEVEVDLTEKLGRLVEDISHIMFFGYKDGESFIPILHEVMRILGSFDVADFIPYVRSFDLQGLDHRTKEVSKRIDKFITRSIDQHVEENVKQQKHHKDIIDILFSLMSEDNDPTAQHEDEKLSNSDIKAIVLDLLIGGIDTSVSTIGWAFTELLRNPLVMKRLQKELETVVGLDRLVQEADLVKLEYLDMVIQETMRLHPPAPLLVPHEAMEDVKLNDYDIPKGSWLMVNVLGMARNQKVWSPNAEEFYPERFVGVDTDLKGNDFKLLPFGSGRRKCPGMQMGITAVRMIVAQFVHCFDWKLPVGMSIGDLDMKENPVLTIPRVEHLIAVPKYRL</sequence>
<dbReference type="InterPro" id="IPR001128">
    <property type="entry name" value="Cyt_P450"/>
</dbReference>
<dbReference type="GO" id="GO:0016020">
    <property type="term" value="C:membrane"/>
    <property type="evidence" value="ECO:0007669"/>
    <property type="project" value="UniProtKB-SubCell"/>
</dbReference>
<evidence type="ECO:0000313" key="14">
    <source>
        <dbReference type="Proteomes" id="UP001177140"/>
    </source>
</evidence>
<evidence type="ECO:0000256" key="5">
    <source>
        <dbReference type="ARBA" id="ARBA00022723"/>
    </source>
</evidence>
<evidence type="ECO:0000256" key="2">
    <source>
        <dbReference type="ARBA" id="ARBA00004370"/>
    </source>
</evidence>
<dbReference type="PROSITE" id="PS00086">
    <property type="entry name" value="CYTOCHROME_P450"/>
    <property type="match status" value="1"/>
</dbReference>
<dbReference type="InterPro" id="IPR002401">
    <property type="entry name" value="Cyt_P450_E_grp-I"/>
</dbReference>
<organism evidence="13 14">
    <name type="scientific">Papaver nudicaule</name>
    <name type="common">Iceland poppy</name>
    <dbReference type="NCBI Taxonomy" id="74823"/>
    <lineage>
        <taxon>Eukaryota</taxon>
        <taxon>Viridiplantae</taxon>
        <taxon>Streptophyta</taxon>
        <taxon>Embryophyta</taxon>
        <taxon>Tracheophyta</taxon>
        <taxon>Spermatophyta</taxon>
        <taxon>Magnoliopsida</taxon>
        <taxon>Ranunculales</taxon>
        <taxon>Papaveraceae</taxon>
        <taxon>Papaveroideae</taxon>
        <taxon>Papaver</taxon>
    </lineage>
</organism>
<keyword evidence="8 11" id="KW-0503">Monooxygenase</keyword>
<dbReference type="AlphaFoldDB" id="A0AA41SC08"/>
<comment type="caution">
    <text evidence="13">The sequence shown here is derived from an EMBL/GenBank/DDBJ whole genome shotgun (WGS) entry which is preliminary data.</text>
</comment>
<keyword evidence="12" id="KW-1133">Transmembrane helix</keyword>
<dbReference type="PRINTS" id="PR00385">
    <property type="entry name" value="P450"/>
</dbReference>
<dbReference type="PRINTS" id="PR00463">
    <property type="entry name" value="EP450I"/>
</dbReference>
<dbReference type="GO" id="GO:0020037">
    <property type="term" value="F:heme binding"/>
    <property type="evidence" value="ECO:0007669"/>
    <property type="project" value="InterPro"/>
</dbReference>
<keyword evidence="7 10" id="KW-0408">Iron</keyword>
<keyword evidence="5 10" id="KW-0479">Metal-binding</keyword>
<evidence type="ECO:0000313" key="13">
    <source>
        <dbReference type="EMBL" id="MCL7031718.1"/>
    </source>
</evidence>
<evidence type="ECO:0000256" key="4">
    <source>
        <dbReference type="ARBA" id="ARBA00022617"/>
    </source>
</evidence>
<dbReference type="PANTHER" id="PTHR47943:SF9">
    <property type="entry name" value="CYTOCHROME P450"/>
    <property type="match status" value="1"/>
</dbReference>
<reference evidence="13" key="1">
    <citation type="submission" date="2022-03" db="EMBL/GenBank/DDBJ databases">
        <title>A functionally conserved STORR gene fusion in Papaver species that diverged 16.8 million years ago.</title>
        <authorList>
            <person name="Catania T."/>
        </authorList>
    </citation>
    <scope>NUCLEOTIDE SEQUENCE</scope>
    <source>
        <strain evidence="13">S-191538</strain>
    </source>
</reference>
<gene>
    <name evidence="13" type="ORF">MKW94_007170</name>
</gene>
<keyword evidence="12" id="KW-0812">Transmembrane</keyword>
<dbReference type="InterPro" id="IPR017972">
    <property type="entry name" value="Cyt_P450_CS"/>
</dbReference>
<evidence type="ECO:0000256" key="7">
    <source>
        <dbReference type="ARBA" id="ARBA00023004"/>
    </source>
</evidence>
<accession>A0AA41SC08</accession>
<keyword evidence="4 10" id="KW-0349">Heme</keyword>
<feature type="transmembrane region" description="Helical" evidence="12">
    <location>
        <begin position="6"/>
        <end position="36"/>
    </location>
</feature>
<dbReference type="PANTHER" id="PTHR47943">
    <property type="entry name" value="CYTOCHROME P450 93A3-LIKE"/>
    <property type="match status" value="1"/>
</dbReference>
<dbReference type="Proteomes" id="UP001177140">
    <property type="component" value="Unassembled WGS sequence"/>
</dbReference>
<dbReference type="GO" id="GO:0004497">
    <property type="term" value="F:monooxygenase activity"/>
    <property type="evidence" value="ECO:0007669"/>
    <property type="project" value="UniProtKB-KW"/>
</dbReference>
<dbReference type="GO" id="GO:0005506">
    <property type="term" value="F:iron ion binding"/>
    <property type="evidence" value="ECO:0007669"/>
    <property type="project" value="InterPro"/>
</dbReference>
<name>A0AA41SC08_PAPNU</name>
<dbReference type="GO" id="GO:0016705">
    <property type="term" value="F:oxidoreductase activity, acting on paired donors, with incorporation or reduction of molecular oxygen"/>
    <property type="evidence" value="ECO:0007669"/>
    <property type="project" value="InterPro"/>
</dbReference>
<proteinExistence type="inferred from homology"/>
<evidence type="ECO:0000256" key="1">
    <source>
        <dbReference type="ARBA" id="ARBA00001971"/>
    </source>
</evidence>
<comment type="cofactor">
    <cofactor evidence="1 10">
        <name>heme</name>
        <dbReference type="ChEBI" id="CHEBI:30413"/>
    </cofactor>
</comment>
<keyword evidence="9 12" id="KW-0472">Membrane</keyword>
<feature type="binding site" description="axial binding residue" evidence="10">
    <location>
        <position position="454"/>
    </location>
    <ligand>
        <name>heme</name>
        <dbReference type="ChEBI" id="CHEBI:30413"/>
    </ligand>
    <ligandPart>
        <name>Fe</name>
        <dbReference type="ChEBI" id="CHEBI:18248"/>
    </ligandPart>
</feature>
<evidence type="ECO:0000256" key="11">
    <source>
        <dbReference type="RuleBase" id="RU000461"/>
    </source>
</evidence>
<dbReference type="EMBL" id="JAJJMA010115031">
    <property type="protein sequence ID" value="MCL7031718.1"/>
    <property type="molecule type" value="Genomic_DNA"/>
</dbReference>
<evidence type="ECO:0008006" key="15">
    <source>
        <dbReference type="Google" id="ProtNLM"/>
    </source>
</evidence>
<dbReference type="Gene3D" id="1.10.630.10">
    <property type="entry name" value="Cytochrome P450"/>
    <property type="match status" value="1"/>
</dbReference>
<dbReference type="CDD" id="cd11072">
    <property type="entry name" value="CYP71-like"/>
    <property type="match status" value="1"/>
</dbReference>
<evidence type="ECO:0000256" key="3">
    <source>
        <dbReference type="ARBA" id="ARBA00010617"/>
    </source>
</evidence>
<dbReference type="SUPFAM" id="SSF48264">
    <property type="entry name" value="Cytochrome P450"/>
    <property type="match status" value="1"/>
</dbReference>